<dbReference type="CDD" id="cd06222">
    <property type="entry name" value="RNase_H_like"/>
    <property type="match status" value="1"/>
</dbReference>
<dbReference type="PANTHER" id="PTHR47074">
    <property type="entry name" value="BNAC02G40300D PROTEIN"/>
    <property type="match status" value="1"/>
</dbReference>
<protein>
    <recommendedName>
        <fullName evidence="1">RNase H type-1 domain-containing protein</fullName>
    </recommendedName>
</protein>
<feature type="domain" description="RNase H type-1" evidence="1">
    <location>
        <begin position="69"/>
        <end position="135"/>
    </location>
</feature>
<comment type="caution">
    <text evidence="2">The sequence shown here is derived from an EMBL/GenBank/DDBJ whole genome shotgun (WGS) entry which is preliminary data.</text>
</comment>
<dbReference type="EMBL" id="JAAMPC010000004">
    <property type="protein sequence ID" value="KAG2314525.1"/>
    <property type="molecule type" value="Genomic_DNA"/>
</dbReference>
<dbReference type="GO" id="GO:0004523">
    <property type="term" value="F:RNA-DNA hybrid ribonuclease activity"/>
    <property type="evidence" value="ECO:0007669"/>
    <property type="project" value="InterPro"/>
</dbReference>
<dbReference type="PANTHER" id="PTHR47074:SF11">
    <property type="entry name" value="REVERSE TRANSCRIPTASE-LIKE PROTEIN"/>
    <property type="match status" value="1"/>
</dbReference>
<dbReference type="InterPro" id="IPR052929">
    <property type="entry name" value="RNase_H-like_EbsB-rel"/>
</dbReference>
<reference evidence="2 3" key="1">
    <citation type="submission" date="2020-02" db="EMBL/GenBank/DDBJ databases">
        <authorList>
            <person name="Ma Q."/>
            <person name="Huang Y."/>
            <person name="Song X."/>
            <person name="Pei D."/>
        </authorList>
    </citation>
    <scope>NUCLEOTIDE SEQUENCE [LARGE SCALE GENOMIC DNA]</scope>
    <source>
        <strain evidence="2">Sxm20200214</strain>
        <tissue evidence="2">Leaf</tissue>
    </source>
</reference>
<evidence type="ECO:0000313" key="2">
    <source>
        <dbReference type="EMBL" id="KAG2314525.1"/>
    </source>
</evidence>
<dbReference type="AlphaFoldDB" id="A0A8X7VNI7"/>
<dbReference type="OrthoDB" id="1099392at2759"/>
<evidence type="ECO:0000313" key="3">
    <source>
        <dbReference type="Proteomes" id="UP000886595"/>
    </source>
</evidence>
<evidence type="ECO:0000259" key="1">
    <source>
        <dbReference type="Pfam" id="PF13456"/>
    </source>
</evidence>
<dbReference type="Proteomes" id="UP000886595">
    <property type="component" value="Unassembled WGS sequence"/>
</dbReference>
<dbReference type="InterPro" id="IPR002156">
    <property type="entry name" value="RNaseH_domain"/>
</dbReference>
<keyword evidence="3" id="KW-1185">Reference proteome</keyword>
<dbReference type="GO" id="GO:0003676">
    <property type="term" value="F:nucleic acid binding"/>
    <property type="evidence" value="ECO:0007669"/>
    <property type="project" value="InterPro"/>
</dbReference>
<name>A0A8X7VNI7_BRACI</name>
<proteinExistence type="predicted"/>
<accession>A0A8X7VNI7</accession>
<dbReference type="InterPro" id="IPR044730">
    <property type="entry name" value="RNase_H-like_dom_plant"/>
</dbReference>
<sequence>MWQLWKARNRLYFEKIQTNAAAIWERAEEESDTWLELNVDPSSVSLNRQLSNPEQQYWQPPPLSFLKCNVAAAWDPRSKCSGMTWVVRDNKGEILFHSRRSFVSVQSRVEAELLGLVWATESLSSLRLSNIIVETSFLEAREVLLDTNIRSPF</sequence>
<dbReference type="Pfam" id="PF13456">
    <property type="entry name" value="RVT_3"/>
    <property type="match status" value="1"/>
</dbReference>
<gene>
    <name evidence="2" type="ORF">Bca52824_017647</name>
</gene>
<organism evidence="2 3">
    <name type="scientific">Brassica carinata</name>
    <name type="common">Ethiopian mustard</name>
    <name type="synonym">Abyssinian cabbage</name>
    <dbReference type="NCBI Taxonomy" id="52824"/>
    <lineage>
        <taxon>Eukaryota</taxon>
        <taxon>Viridiplantae</taxon>
        <taxon>Streptophyta</taxon>
        <taxon>Embryophyta</taxon>
        <taxon>Tracheophyta</taxon>
        <taxon>Spermatophyta</taxon>
        <taxon>Magnoliopsida</taxon>
        <taxon>eudicotyledons</taxon>
        <taxon>Gunneridae</taxon>
        <taxon>Pentapetalae</taxon>
        <taxon>rosids</taxon>
        <taxon>malvids</taxon>
        <taxon>Brassicales</taxon>
        <taxon>Brassicaceae</taxon>
        <taxon>Brassiceae</taxon>
        <taxon>Brassica</taxon>
    </lineage>
</organism>